<dbReference type="Proteomes" id="UP001054945">
    <property type="component" value="Unassembled WGS sequence"/>
</dbReference>
<feature type="non-terminal residue" evidence="2">
    <location>
        <position position="1"/>
    </location>
</feature>
<dbReference type="EMBL" id="BPLR01004787">
    <property type="protein sequence ID" value="GIX97478.1"/>
    <property type="molecule type" value="Genomic_DNA"/>
</dbReference>
<feature type="compositionally biased region" description="Polar residues" evidence="1">
    <location>
        <begin position="19"/>
        <end position="33"/>
    </location>
</feature>
<proteinExistence type="predicted"/>
<keyword evidence="3" id="KW-1185">Reference proteome</keyword>
<accession>A0AAV4PME1</accession>
<organism evidence="2 3">
    <name type="scientific">Caerostris extrusa</name>
    <name type="common">Bark spider</name>
    <name type="synonym">Caerostris bankana</name>
    <dbReference type="NCBI Taxonomy" id="172846"/>
    <lineage>
        <taxon>Eukaryota</taxon>
        <taxon>Metazoa</taxon>
        <taxon>Ecdysozoa</taxon>
        <taxon>Arthropoda</taxon>
        <taxon>Chelicerata</taxon>
        <taxon>Arachnida</taxon>
        <taxon>Araneae</taxon>
        <taxon>Araneomorphae</taxon>
        <taxon>Entelegynae</taxon>
        <taxon>Araneoidea</taxon>
        <taxon>Araneidae</taxon>
        <taxon>Caerostris</taxon>
    </lineage>
</organism>
<evidence type="ECO:0000313" key="3">
    <source>
        <dbReference type="Proteomes" id="UP001054945"/>
    </source>
</evidence>
<sequence length="33" mass="3651">YTGVYSMALRPERPRENGGTATSFLRFTRTGSA</sequence>
<protein>
    <submittedName>
        <fullName evidence="2">Uncharacterized protein</fullName>
    </submittedName>
</protein>
<dbReference type="AlphaFoldDB" id="A0AAV4PME1"/>
<evidence type="ECO:0000313" key="2">
    <source>
        <dbReference type="EMBL" id="GIX97478.1"/>
    </source>
</evidence>
<name>A0AAV4PME1_CAEEX</name>
<comment type="caution">
    <text evidence="2">The sequence shown here is derived from an EMBL/GenBank/DDBJ whole genome shotgun (WGS) entry which is preliminary data.</text>
</comment>
<evidence type="ECO:0000256" key="1">
    <source>
        <dbReference type="SAM" id="MobiDB-lite"/>
    </source>
</evidence>
<gene>
    <name evidence="2" type="ORF">CEXT_4091</name>
</gene>
<reference evidence="2 3" key="1">
    <citation type="submission" date="2021-06" db="EMBL/GenBank/DDBJ databases">
        <title>Caerostris extrusa draft genome.</title>
        <authorList>
            <person name="Kono N."/>
            <person name="Arakawa K."/>
        </authorList>
    </citation>
    <scope>NUCLEOTIDE SEQUENCE [LARGE SCALE GENOMIC DNA]</scope>
</reference>
<feature type="region of interest" description="Disordered" evidence="1">
    <location>
        <begin position="11"/>
        <end position="33"/>
    </location>
</feature>